<protein>
    <recommendedName>
        <fullName evidence="5">Outer membrane protein beta-barrel domain-containing protein</fullName>
    </recommendedName>
</protein>
<dbReference type="EMBL" id="VIFM01000002">
    <property type="protein sequence ID" value="TQF17916.1"/>
    <property type="molecule type" value="Genomic_DNA"/>
</dbReference>
<comment type="caution">
    <text evidence="3">The sequence shown here is derived from an EMBL/GenBank/DDBJ whole genome shotgun (WGS) entry which is preliminary data.</text>
</comment>
<keyword evidence="2" id="KW-0732">Signal</keyword>
<dbReference type="Proteomes" id="UP000315369">
    <property type="component" value="Unassembled WGS sequence"/>
</dbReference>
<reference evidence="3 4" key="1">
    <citation type="submission" date="2019-06" db="EMBL/GenBank/DDBJ databases">
        <authorList>
            <person name="Livingstone P."/>
            <person name="Whitworth D."/>
        </authorList>
    </citation>
    <scope>NUCLEOTIDE SEQUENCE [LARGE SCALE GENOMIC DNA]</scope>
    <source>
        <strain evidence="3 4">AM401</strain>
    </source>
</reference>
<name>A0A540X9E0_9BACT</name>
<organism evidence="3 4">
    <name type="scientific">Myxococcus llanfairpwllgwyngyllgogerychwyrndrobwllllantysiliogogogochensis</name>
    <dbReference type="NCBI Taxonomy" id="2590453"/>
    <lineage>
        <taxon>Bacteria</taxon>
        <taxon>Pseudomonadati</taxon>
        <taxon>Myxococcota</taxon>
        <taxon>Myxococcia</taxon>
        <taxon>Myxococcales</taxon>
        <taxon>Cystobacterineae</taxon>
        <taxon>Myxococcaceae</taxon>
        <taxon>Myxococcus</taxon>
    </lineage>
</organism>
<proteinExistence type="predicted"/>
<dbReference type="RefSeq" id="WP_141640432.1">
    <property type="nucleotide sequence ID" value="NZ_VIFM01000002.1"/>
</dbReference>
<evidence type="ECO:0008006" key="5">
    <source>
        <dbReference type="Google" id="ProtNLM"/>
    </source>
</evidence>
<feature type="compositionally biased region" description="Basic and acidic residues" evidence="1">
    <location>
        <begin position="37"/>
        <end position="49"/>
    </location>
</feature>
<feature type="chain" id="PRO_5021996078" description="Outer membrane protein beta-barrel domain-containing protein" evidence="2">
    <location>
        <begin position="26"/>
        <end position="289"/>
    </location>
</feature>
<evidence type="ECO:0000256" key="2">
    <source>
        <dbReference type="SAM" id="SignalP"/>
    </source>
</evidence>
<evidence type="ECO:0000313" key="3">
    <source>
        <dbReference type="EMBL" id="TQF17916.1"/>
    </source>
</evidence>
<accession>A0A540X9E0</accession>
<evidence type="ECO:0000313" key="4">
    <source>
        <dbReference type="Proteomes" id="UP000315369"/>
    </source>
</evidence>
<sequence>MFSFRSVLSAVLALGLLLGSTPSEARFGKRSRPSQSDSKKDDDKNDTHEATPVGHSDSDDDDDDDRPRRRRNNSRHVASDVADSIGFLAFVFSGGNHRLMVVDEPRHRGELRQERHAAPLSFRVGFQAGPVNSGGAGDLFIGLEGRRFGVDARITGISVDADDGTDASDSITLVEAHLTWALVSLERVRLRVEAGVSTANAPDISFVGPSLGMSLEACLAGPLDFEARAQMTPFPYRQVDASAALALHLGALVLRGGYRGMVLDDAGHVDGVVHRDGFHGPFFGLGLTY</sequence>
<feature type="signal peptide" evidence="2">
    <location>
        <begin position="1"/>
        <end position="25"/>
    </location>
</feature>
<keyword evidence="4" id="KW-1185">Reference proteome</keyword>
<dbReference type="OrthoDB" id="5518777at2"/>
<gene>
    <name evidence="3" type="ORF">FJV41_00800</name>
</gene>
<evidence type="ECO:0000256" key="1">
    <source>
        <dbReference type="SAM" id="MobiDB-lite"/>
    </source>
</evidence>
<feature type="region of interest" description="Disordered" evidence="1">
    <location>
        <begin position="23"/>
        <end position="77"/>
    </location>
</feature>
<dbReference type="AlphaFoldDB" id="A0A540X9E0"/>